<comment type="similarity">
    <text evidence="5">In the N-terminal section; belongs to the proline dehydrogenase family.</text>
</comment>
<accession>A0A219B817</accession>
<name>A0A219B817_9SPHN</name>
<dbReference type="UniPathway" id="UPA00261">
    <property type="reaction ID" value="UER00373"/>
</dbReference>
<dbReference type="PANTHER" id="PTHR42862">
    <property type="entry name" value="DELTA-1-PYRROLINE-5-CARBOXYLATE DEHYDROGENASE 1, ISOFORM A-RELATED"/>
    <property type="match status" value="1"/>
</dbReference>
<feature type="domain" description="Aldehyde dehydrogenase" evidence="7">
    <location>
        <begin position="539"/>
        <end position="971"/>
    </location>
</feature>
<comment type="pathway">
    <text evidence="5">Amino-acid degradation; L-proline degradation into L-glutamate; L-glutamate from L-proline: step 1/2.</text>
</comment>
<keyword evidence="5" id="KW-0805">Transcription regulation</keyword>
<dbReference type="CDD" id="cd07125">
    <property type="entry name" value="ALDH_PutA-P5CDH"/>
    <property type="match status" value="1"/>
</dbReference>
<feature type="domain" description="Proline dehydrogenase" evidence="8">
    <location>
        <begin position="179"/>
        <end position="467"/>
    </location>
</feature>
<dbReference type="SUPFAM" id="SSF53720">
    <property type="entry name" value="ALDH-like"/>
    <property type="match status" value="1"/>
</dbReference>
<dbReference type="InterPro" id="IPR024082">
    <property type="entry name" value="PRODH_PutA_dom_II"/>
</dbReference>
<dbReference type="PROSITE" id="PS00070">
    <property type="entry name" value="ALDEHYDE_DEHYDR_CYS"/>
    <property type="match status" value="1"/>
</dbReference>
<keyword evidence="5" id="KW-0285">Flavoprotein</keyword>
<protein>
    <recommendedName>
        <fullName evidence="5">Bifunctional protein PutA</fullName>
    </recommendedName>
    <domain>
        <recommendedName>
            <fullName evidence="5">Proline dehydrogenase</fullName>
            <ecNumber evidence="5">1.5.5.2</ecNumber>
        </recommendedName>
        <alternativeName>
            <fullName evidence="5">Proline oxidase</fullName>
        </alternativeName>
    </domain>
    <domain>
        <recommendedName>
            <fullName evidence="5">Delta-1-pyrroline-5-carboxylate dehydrogenase</fullName>
            <shortName evidence="5">P5C dehydrogenase</shortName>
            <ecNumber evidence="5">1.2.1.88</ecNumber>
        </recommendedName>
        <alternativeName>
            <fullName evidence="5">L-glutamate gamma-semialdehyde dehydrogenase</fullName>
        </alternativeName>
    </domain>
</protein>
<sequence>MTTASLDEFLMDMRAMHRAPEADVLRGLIPHARVTDEERARIEDKALGLLADIRRAERDSWIATFLHEYRLNTDEGVALLALAEAFLRVPDQQTRDLLIADKVGDADWGAHRAKSPSALVNSATWGLVVTKALVGDEAKKTALTRLINRTSEPFVRQAVAAAMKVMGRVFVMGQTIDQALERMEEPKHKGFTASFDMLGEAARTYEDAERYFEAYERAIDRIGKSNRKLEHSISVKLSALHPRYETTHAEACVPALIDMVGQLAKRAAKNDIFMTIDAEESDRMKISLDVIEAVARHPGVSDWNGFGMVVQAYSKRARAAIGWADTLGAETGQQIGIRLVKGAYWDTEIKLTQQLGLEGYPLYTRKPATDVSYLACAKAMLQARNLRPAFASHNALTVSTILEWAGDRRDYEFQRLHGMGEGLYERLVREEGHSCRIYAPVGGHSDLLAYLVRRLLENGANSSFVHQLADENIPVSDLLADPVEKIEQVNCTPHPAIPLPVEVFEPARKNSFGIDLEDSVDLASLEEDVRAYQMPDAPADATAEDVTRMVDQAHAASLAWADTPVEVRAELLERMADKMQERMIPLIGLCVHEAKKTYQDAIDEVREAIDFCRYYARRARIDFEEIPLPGPTGETNVMRLGGRGVFACVAPWNFPLAIFTGQMTAALVAGNTVVAKPAPQTPRIAQAAVDIAHEVGVPKDVLHIAPGGAEPGAALTGDRRVAGIAFTGSTATAKRIQRTVAEDDDRPIVPLIAETGGLNAMFVDSTALPEQAVMDIIASAFFSAGQRCSALRLLLIQEDVYDRTMRMLTGAMDTMNVGDPADPATDIGPVIDAASQEKLCGHIDHMRQRIVHQIKVPDFDTFVPPTVIRLDEIEDLEREWFGPVLHVTTWKQGKLEETVRRVNALGYGLTMGLHSRIADAAEEVAEEARVGNLYVNRTMTGAIVGSQPFGGERMSGTGPKAGGPHYLPRFAVERVVTVDTTSAGGNASLLSIDAT</sequence>
<dbReference type="InterPro" id="IPR016161">
    <property type="entry name" value="Ald_DH/histidinol_DH"/>
</dbReference>
<organism evidence="11 12">
    <name type="scientific">Pacificimonas flava</name>
    <dbReference type="NCBI Taxonomy" id="1234595"/>
    <lineage>
        <taxon>Bacteria</taxon>
        <taxon>Pseudomonadati</taxon>
        <taxon>Pseudomonadota</taxon>
        <taxon>Alphaproteobacteria</taxon>
        <taxon>Sphingomonadales</taxon>
        <taxon>Sphingosinicellaceae</taxon>
        <taxon>Pacificimonas</taxon>
    </lineage>
</organism>
<dbReference type="GO" id="GO:0003700">
    <property type="term" value="F:DNA-binding transcription factor activity"/>
    <property type="evidence" value="ECO:0007669"/>
    <property type="project" value="InterPro"/>
</dbReference>
<evidence type="ECO:0000259" key="7">
    <source>
        <dbReference type="Pfam" id="PF00171"/>
    </source>
</evidence>
<dbReference type="Pfam" id="PF14850">
    <property type="entry name" value="Pro_dh-DNA_bdg"/>
    <property type="match status" value="1"/>
</dbReference>
<dbReference type="EC" id="1.5.5.2" evidence="5"/>
<dbReference type="InterPro" id="IPR016162">
    <property type="entry name" value="Ald_DH_N"/>
</dbReference>
<dbReference type="InterPro" id="IPR016163">
    <property type="entry name" value="Ald_DH_C"/>
</dbReference>
<dbReference type="InterPro" id="IPR041349">
    <property type="entry name" value="PRODH"/>
</dbReference>
<dbReference type="OrthoDB" id="9812625at2"/>
<feature type="active site" evidence="6">
    <location>
        <position position="754"/>
    </location>
</feature>
<keyword evidence="5" id="KW-0274">FAD</keyword>
<evidence type="ECO:0000256" key="1">
    <source>
        <dbReference type="ARBA" id="ARBA00004786"/>
    </source>
</evidence>
<keyword evidence="2 5" id="KW-0560">Oxidoreductase</keyword>
<dbReference type="Pfam" id="PF01619">
    <property type="entry name" value="Pro_dh"/>
    <property type="match status" value="1"/>
</dbReference>
<keyword evidence="12" id="KW-1185">Reference proteome</keyword>
<keyword evidence="5" id="KW-0238">DNA-binding</keyword>
<dbReference type="Gene3D" id="1.20.5.460">
    <property type="entry name" value="Single helix bin"/>
    <property type="match status" value="1"/>
</dbReference>
<evidence type="ECO:0000313" key="11">
    <source>
        <dbReference type="EMBL" id="OWV34303.1"/>
    </source>
</evidence>
<feature type="domain" description="Proline dehydrogenase PutA" evidence="9">
    <location>
        <begin position="62"/>
        <end position="170"/>
    </location>
</feature>
<dbReference type="PIRSF" id="PIRSF000197">
    <property type="entry name" value="Bifunct_PutA"/>
    <property type="match status" value="1"/>
</dbReference>
<reference evidence="12" key="1">
    <citation type="submission" date="2017-05" db="EMBL/GenBank/DDBJ databases">
        <authorList>
            <person name="Lin X."/>
        </authorList>
    </citation>
    <scope>NUCLEOTIDE SEQUENCE [LARGE SCALE GENOMIC DNA]</scope>
    <source>
        <strain evidence="12">JLT2012</strain>
    </source>
</reference>
<evidence type="ECO:0000256" key="5">
    <source>
        <dbReference type="PIRNR" id="PIRNR000197"/>
    </source>
</evidence>
<keyword evidence="5" id="KW-0678">Repressor</keyword>
<dbReference type="InterPro" id="IPR015590">
    <property type="entry name" value="Aldehyde_DH_dom"/>
</dbReference>
<dbReference type="InterPro" id="IPR025703">
    <property type="entry name" value="Bifunct_PutA"/>
</dbReference>
<dbReference type="PANTHER" id="PTHR42862:SF1">
    <property type="entry name" value="DELTA-1-PYRROLINE-5-CARBOXYLATE DEHYDROGENASE 2, ISOFORM A-RELATED"/>
    <property type="match status" value="1"/>
</dbReference>
<dbReference type="NCBIfam" id="TIGR01238">
    <property type="entry name" value="D1pyr5carbox3"/>
    <property type="match status" value="1"/>
</dbReference>
<comment type="function">
    <text evidence="5">Oxidizes proline to glutamate for use as a carbon and nitrogen source.</text>
</comment>
<comment type="catalytic activity">
    <reaction evidence="5">
        <text>L-proline + a quinone = (S)-1-pyrroline-5-carboxylate + a quinol + H(+)</text>
        <dbReference type="Rhea" id="RHEA:23784"/>
        <dbReference type="ChEBI" id="CHEBI:15378"/>
        <dbReference type="ChEBI" id="CHEBI:17388"/>
        <dbReference type="ChEBI" id="CHEBI:24646"/>
        <dbReference type="ChEBI" id="CHEBI:60039"/>
        <dbReference type="ChEBI" id="CHEBI:132124"/>
        <dbReference type="EC" id="1.5.5.2"/>
    </reaction>
</comment>
<evidence type="ECO:0000256" key="3">
    <source>
        <dbReference type="ARBA" id="ARBA00023027"/>
    </source>
</evidence>
<dbReference type="GO" id="GO:0010133">
    <property type="term" value="P:L-proline catabolic process to L-glutamate"/>
    <property type="evidence" value="ECO:0007669"/>
    <property type="project" value="UniProtKB-UniRule"/>
</dbReference>
<dbReference type="InterPro" id="IPR029041">
    <property type="entry name" value="FAD-linked_oxidoreductase-like"/>
</dbReference>
<keyword evidence="5" id="KW-0804">Transcription</keyword>
<dbReference type="SUPFAM" id="SSF51730">
    <property type="entry name" value="FAD-linked oxidoreductase"/>
    <property type="match status" value="1"/>
</dbReference>
<comment type="pathway">
    <text evidence="1 5">Amino-acid degradation; L-proline degradation into L-glutamate; L-glutamate from L-proline: step 2/2.</text>
</comment>
<dbReference type="InterPro" id="IPR016160">
    <property type="entry name" value="Ald_DH_CS_CYS"/>
</dbReference>
<evidence type="ECO:0000313" key="12">
    <source>
        <dbReference type="Proteomes" id="UP000198462"/>
    </source>
</evidence>
<evidence type="ECO:0000256" key="6">
    <source>
        <dbReference type="PIRSR" id="PIRSR000197-1"/>
    </source>
</evidence>
<evidence type="ECO:0000259" key="9">
    <source>
        <dbReference type="Pfam" id="PF14850"/>
    </source>
</evidence>
<comment type="cofactor">
    <cofactor evidence="5">
        <name>FAD</name>
        <dbReference type="ChEBI" id="CHEBI:57692"/>
    </cofactor>
</comment>
<dbReference type="Gene3D" id="3.40.309.10">
    <property type="entry name" value="Aldehyde Dehydrogenase, Chain A, domain 2"/>
    <property type="match status" value="1"/>
</dbReference>
<comment type="caution">
    <text evidence="11">The sequence shown here is derived from an EMBL/GenBank/DDBJ whole genome shotgun (WGS) entry which is preliminary data.</text>
</comment>
<proteinExistence type="inferred from homology"/>
<gene>
    <name evidence="11" type="ORF">B5C34_13100</name>
</gene>
<keyword evidence="3 5" id="KW-0520">NAD</keyword>
<dbReference type="EC" id="1.2.1.88" evidence="5"/>
<dbReference type="GO" id="GO:0004657">
    <property type="term" value="F:proline dehydrogenase activity"/>
    <property type="evidence" value="ECO:0007669"/>
    <property type="project" value="UniProtKB-UniRule"/>
</dbReference>
<dbReference type="AlphaFoldDB" id="A0A219B817"/>
<evidence type="ECO:0000259" key="10">
    <source>
        <dbReference type="Pfam" id="PF18327"/>
    </source>
</evidence>
<dbReference type="GO" id="GO:0003842">
    <property type="term" value="F:L-glutamate gamma-semialdehyde dehydrogenase activity"/>
    <property type="evidence" value="ECO:0007669"/>
    <property type="project" value="UniProtKB-UniRule"/>
</dbReference>
<dbReference type="Gene3D" id="3.20.20.220">
    <property type="match status" value="1"/>
</dbReference>
<dbReference type="InterPro" id="IPR024089">
    <property type="entry name" value="PRODH_PutA_dom_I/II"/>
</dbReference>
<dbReference type="GO" id="GO:0009898">
    <property type="term" value="C:cytoplasmic side of plasma membrane"/>
    <property type="evidence" value="ECO:0007669"/>
    <property type="project" value="TreeGrafter"/>
</dbReference>
<dbReference type="RefSeq" id="WP_088713003.1">
    <property type="nucleotide sequence ID" value="NZ_NFZT01000001.1"/>
</dbReference>
<dbReference type="InterPro" id="IPR005933">
    <property type="entry name" value="PutA_C"/>
</dbReference>
<evidence type="ECO:0000259" key="8">
    <source>
        <dbReference type="Pfam" id="PF01619"/>
    </source>
</evidence>
<dbReference type="Pfam" id="PF18327">
    <property type="entry name" value="PRODH"/>
    <property type="match status" value="1"/>
</dbReference>
<dbReference type="FunFam" id="3.40.309.10:FF:000005">
    <property type="entry name" value="1-pyrroline-5-carboxylate dehydrogenase 1"/>
    <property type="match status" value="1"/>
</dbReference>
<dbReference type="GO" id="GO:0003677">
    <property type="term" value="F:DNA binding"/>
    <property type="evidence" value="ECO:0007669"/>
    <property type="project" value="UniProtKB-KW"/>
</dbReference>
<dbReference type="InterPro" id="IPR002872">
    <property type="entry name" value="Proline_DH_dom"/>
</dbReference>
<dbReference type="Proteomes" id="UP000198462">
    <property type="component" value="Unassembled WGS sequence"/>
</dbReference>
<evidence type="ECO:0000256" key="4">
    <source>
        <dbReference type="ARBA" id="ARBA00048142"/>
    </source>
</evidence>
<feature type="domain" description="Proline utilization A proline dehydrogenase N-terminal" evidence="10">
    <location>
        <begin position="14"/>
        <end position="54"/>
    </location>
</feature>
<dbReference type="STRING" id="1234595.C725_2639"/>
<dbReference type="SUPFAM" id="SSF81935">
    <property type="entry name" value="N-terminal domain of bifunctional PutA protein"/>
    <property type="match status" value="1"/>
</dbReference>
<keyword evidence="5" id="KW-0642">Proline metabolism</keyword>
<dbReference type="Gene3D" id="3.40.605.10">
    <property type="entry name" value="Aldehyde Dehydrogenase, Chain A, domain 1"/>
    <property type="match status" value="1"/>
</dbReference>
<evidence type="ECO:0000256" key="2">
    <source>
        <dbReference type="ARBA" id="ARBA00023002"/>
    </source>
</evidence>
<dbReference type="Pfam" id="PF00171">
    <property type="entry name" value="Aldedh"/>
    <property type="match status" value="1"/>
</dbReference>
<comment type="similarity">
    <text evidence="5">In the C-terminal section; belongs to the aldehyde dehydrogenase family.</text>
</comment>
<comment type="catalytic activity">
    <reaction evidence="4 5">
        <text>L-glutamate 5-semialdehyde + NAD(+) + H2O = L-glutamate + NADH + 2 H(+)</text>
        <dbReference type="Rhea" id="RHEA:30235"/>
        <dbReference type="ChEBI" id="CHEBI:15377"/>
        <dbReference type="ChEBI" id="CHEBI:15378"/>
        <dbReference type="ChEBI" id="CHEBI:29985"/>
        <dbReference type="ChEBI" id="CHEBI:57540"/>
        <dbReference type="ChEBI" id="CHEBI:57945"/>
        <dbReference type="ChEBI" id="CHEBI:58066"/>
        <dbReference type="EC" id="1.2.1.88"/>
    </reaction>
</comment>
<feature type="active site" evidence="6">
    <location>
        <position position="788"/>
    </location>
</feature>
<dbReference type="InterPro" id="IPR050485">
    <property type="entry name" value="Proline_metab_enzyme"/>
</dbReference>
<dbReference type="EMBL" id="NFZT01000001">
    <property type="protein sequence ID" value="OWV34303.1"/>
    <property type="molecule type" value="Genomic_DNA"/>
</dbReference>